<dbReference type="Pfam" id="PF03613">
    <property type="entry name" value="EIID-AGA"/>
    <property type="match status" value="1"/>
</dbReference>
<dbReference type="InterPro" id="IPR004704">
    <property type="entry name" value="PTS_IID_man"/>
</dbReference>
<dbReference type="RefSeq" id="WP_034902271.1">
    <property type="nucleotide sequence ID" value="NZ_LZGI01000003.1"/>
</dbReference>
<organism evidence="2 3">
    <name type="scientific">Gilliamella apis</name>
    <dbReference type="NCBI Taxonomy" id="1970738"/>
    <lineage>
        <taxon>Bacteria</taxon>
        <taxon>Pseudomonadati</taxon>
        <taxon>Pseudomonadota</taxon>
        <taxon>Gammaproteobacteria</taxon>
        <taxon>Orbales</taxon>
        <taxon>Orbaceae</taxon>
        <taxon>Gilliamella</taxon>
    </lineage>
</organism>
<keyword evidence="1" id="KW-1133">Transmembrane helix</keyword>
<dbReference type="Proteomes" id="UP000194968">
    <property type="component" value="Unassembled WGS sequence"/>
</dbReference>
<dbReference type="GO" id="GO:0009401">
    <property type="term" value="P:phosphoenolpyruvate-dependent sugar phosphotransferase system"/>
    <property type="evidence" value="ECO:0007669"/>
    <property type="project" value="InterPro"/>
</dbReference>
<dbReference type="OrthoDB" id="9811533at2"/>
<evidence type="ECO:0000313" key="3">
    <source>
        <dbReference type="Proteomes" id="UP000194968"/>
    </source>
</evidence>
<comment type="caution">
    <text evidence="2">The sequence shown here is derived from an EMBL/GenBank/DDBJ whole genome shotgun (WGS) entry which is preliminary data.</text>
</comment>
<evidence type="ECO:0000256" key="1">
    <source>
        <dbReference type="SAM" id="Phobius"/>
    </source>
</evidence>
<dbReference type="AlphaFoldDB" id="A0A242NUW4"/>
<dbReference type="GO" id="GO:0005886">
    <property type="term" value="C:plasma membrane"/>
    <property type="evidence" value="ECO:0007669"/>
    <property type="project" value="TreeGrafter"/>
</dbReference>
<sequence length="278" mass="30259">MSNLKSIIKQISTTDRKLLRKMFFRSFTIFAPFSFAKHGASGFCYSLMPFINHYYTKLQDKKDALTRHIVWFNTTQNVSTFVMGLAASMEKENSVKADFDAQSINAVKSSLMGPLAGIGDSLFWGVLRVVAAGVALSLAQEGSFLAPIVFLLVYNIPSIACRYFLGLIGFSLGSKYIEELYASGLINILTKAASVLGLIMVGGMTSNIVTFNSVLTISSGENSSLSLQSILDQIFVGIIPLTTTLLCFYLMNSKKVSFNFIIIGIVGMSIILATLGIV</sequence>
<protein>
    <submittedName>
        <fullName evidence="2">PTS mannose transporter subunit IID</fullName>
    </submittedName>
</protein>
<feature type="transmembrane region" description="Helical" evidence="1">
    <location>
        <begin position="144"/>
        <end position="165"/>
    </location>
</feature>
<keyword evidence="1" id="KW-0812">Transmembrane</keyword>
<keyword evidence="1" id="KW-0472">Membrane</keyword>
<dbReference type="PANTHER" id="PTHR32502:SF23">
    <property type="entry name" value="TRANSPORT PROTEIN, PTS SYSTEM"/>
    <property type="match status" value="1"/>
</dbReference>
<accession>A0A2C9XY13</accession>
<feature type="transmembrane region" description="Helical" evidence="1">
    <location>
        <begin position="230"/>
        <end position="251"/>
    </location>
</feature>
<evidence type="ECO:0000313" key="2">
    <source>
        <dbReference type="EMBL" id="OTQ50032.1"/>
    </source>
</evidence>
<gene>
    <name evidence="2" type="ORF">B6D06_04960</name>
</gene>
<name>A0A242NUW4_9GAMM</name>
<accession>A0A242NUW4</accession>
<dbReference type="PROSITE" id="PS51108">
    <property type="entry name" value="PTS_EIID"/>
    <property type="match status" value="1"/>
</dbReference>
<dbReference type="PANTHER" id="PTHR32502">
    <property type="entry name" value="N-ACETYLGALACTOSAMINE PERMEASE II COMPONENT-RELATED"/>
    <property type="match status" value="1"/>
</dbReference>
<proteinExistence type="predicted"/>
<reference evidence="2 3" key="1">
    <citation type="submission" date="2017-03" db="EMBL/GenBank/DDBJ databases">
        <title>Comparative genomics of honeybee gut symbionts reveal geographically distinct and subgroup specific antibiotic resistance.</title>
        <authorList>
            <person name="Ludvigsen J."/>
            <person name="Porcellato D."/>
            <person name="Labee-Lund T.M."/>
            <person name="Amdam G.V."/>
            <person name="Rudi K."/>
        </authorList>
    </citation>
    <scope>NUCLEOTIDE SEQUENCE [LARGE SCALE GENOMIC DNA]</scope>
    <source>
        <strain evidence="2 3">A-4-12</strain>
    </source>
</reference>
<feature type="transmembrane region" description="Helical" evidence="1">
    <location>
        <begin position="258"/>
        <end position="277"/>
    </location>
</feature>
<dbReference type="InterPro" id="IPR050303">
    <property type="entry name" value="GatZ_KbaZ_carbometab"/>
</dbReference>
<dbReference type="EMBL" id="NASK01000090">
    <property type="protein sequence ID" value="OTQ50032.1"/>
    <property type="molecule type" value="Genomic_DNA"/>
</dbReference>
<feature type="transmembrane region" description="Helical" evidence="1">
    <location>
        <begin position="185"/>
        <end position="210"/>
    </location>
</feature>